<sequence length="496" mass="53370">MSECGLSVSSRGDSSSSCSSVVRVVSSEADGGGQFVRVTAVPHCPPTKSAPPATGLIEHTKRKARSFKKRVKSGRIYDSMCIKCMGLPVLSLDTHDHADPDKATLRCSSLLDSLVSVTMHHTDTPTLLDVSEAVLFSSKPLVFFPTHRLILNCIHQKHIYEWVKRRVSPDLSMSPTKSAKEAGDSLISGGGKATGADVSGSPTRAISAKPSMAQTIAQDNLITPKDSVAHVVECEESSDSLDGVSASSSDADDAEEAEDVLSFPPTPFSSVPFPPPDCPPHIDTAPPALLAFELCFAANDKIKMHAVEVAPMSNPAHTVFAPPDSVEIEFWLESCNKQTPVVTQAIGSFEADHACQMSCCAGDELVIHMRTTTQWTYATHATSRLSGWVPTCVCPMPMWSECEIQNVVCQNVVTILNPPSRRVCFPALQCSVGDKVVILQHGAVRTHTQGASVLVRAYGQPHREGYVSCADIGLPIPHSKTRQVWKKLGHPVLMKE</sequence>
<feature type="region of interest" description="Disordered" evidence="1">
    <location>
        <begin position="171"/>
        <end position="205"/>
    </location>
</feature>
<name>A0A0G4ERM7_VITBC</name>
<dbReference type="VEuPathDB" id="CryptoDB:Vbra_2434"/>
<reference evidence="2 3" key="1">
    <citation type="submission" date="2014-11" db="EMBL/GenBank/DDBJ databases">
        <authorList>
            <person name="Zhu J."/>
            <person name="Qi W."/>
            <person name="Song R."/>
        </authorList>
    </citation>
    <scope>NUCLEOTIDE SEQUENCE [LARGE SCALE GENOMIC DNA]</scope>
</reference>
<dbReference type="InterPro" id="IPR036028">
    <property type="entry name" value="SH3-like_dom_sf"/>
</dbReference>
<feature type="compositionally biased region" description="Low complexity" evidence="1">
    <location>
        <begin position="240"/>
        <end position="249"/>
    </location>
</feature>
<evidence type="ECO:0000313" key="2">
    <source>
        <dbReference type="EMBL" id="CEM00689.1"/>
    </source>
</evidence>
<organism evidence="2 3">
    <name type="scientific">Vitrella brassicaformis (strain CCMP3155)</name>
    <dbReference type="NCBI Taxonomy" id="1169540"/>
    <lineage>
        <taxon>Eukaryota</taxon>
        <taxon>Sar</taxon>
        <taxon>Alveolata</taxon>
        <taxon>Colpodellida</taxon>
        <taxon>Vitrellaceae</taxon>
        <taxon>Vitrella</taxon>
    </lineage>
</organism>
<dbReference type="EMBL" id="CDMY01000296">
    <property type="protein sequence ID" value="CEM00689.1"/>
    <property type="molecule type" value="Genomic_DNA"/>
</dbReference>
<proteinExistence type="predicted"/>
<evidence type="ECO:0000313" key="3">
    <source>
        <dbReference type="Proteomes" id="UP000041254"/>
    </source>
</evidence>
<dbReference type="InParanoid" id="A0A0G4ERM7"/>
<feature type="compositionally biased region" description="Pro residues" evidence="1">
    <location>
        <begin position="264"/>
        <end position="279"/>
    </location>
</feature>
<dbReference type="Proteomes" id="UP000041254">
    <property type="component" value="Unassembled WGS sequence"/>
</dbReference>
<dbReference type="SUPFAM" id="SSF50044">
    <property type="entry name" value="SH3-domain"/>
    <property type="match status" value="1"/>
</dbReference>
<protein>
    <recommendedName>
        <fullName evidence="4">SH3 domain-containing protein</fullName>
    </recommendedName>
</protein>
<feature type="compositionally biased region" description="Acidic residues" evidence="1">
    <location>
        <begin position="250"/>
        <end position="259"/>
    </location>
</feature>
<evidence type="ECO:0000256" key="1">
    <source>
        <dbReference type="SAM" id="MobiDB-lite"/>
    </source>
</evidence>
<accession>A0A0G4ERM7</accession>
<gene>
    <name evidence="2" type="ORF">Vbra_2434</name>
</gene>
<dbReference type="AlphaFoldDB" id="A0A0G4ERM7"/>
<keyword evidence="3" id="KW-1185">Reference proteome</keyword>
<evidence type="ECO:0008006" key="4">
    <source>
        <dbReference type="Google" id="ProtNLM"/>
    </source>
</evidence>
<feature type="region of interest" description="Disordered" evidence="1">
    <location>
        <begin position="234"/>
        <end position="280"/>
    </location>
</feature>